<dbReference type="SUPFAM" id="SSF52540">
    <property type="entry name" value="P-loop containing nucleoside triphosphate hydrolases"/>
    <property type="match status" value="1"/>
</dbReference>
<reference evidence="5" key="1">
    <citation type="journal article" date="2020" name="Stud. Mycol.">
        <title>101 Dothideomycetes genomes: a test case for predicting lifestyles and emergence of pathogens.</title>
        <authorList>
            <person name="Haridas S."/>
            <person name="Albert R."/>
            <person name="Binder M."/>
            <person name="Bloem J."/>
            <person name="Labutti K."/>
            <person name="Salamov A."/>
            <person name="Andreopoulos B."/>
            <person name="Baker S."/>
            <person name="Barry K."/>
            <person name="Bills G."/>
            <person name="Bluhm B."/>
            <person name="Cannon C."/>
            <person name="Castanera R."/>
            <person name="Culley D."/>
            <person name="Daum C."/>
            <person name="Ezra D."/>
            <person name="Gonzalez J."/>
            <person name="Henrissat B."/>
            <person name="Kuo A."/>
            <person name="Liang C."/>
            <person name="Lipzen A."/>
            <person name="Lutzoni F."/>
            <person name="Magnuson J."/>
            <person name="Mondo S."/>
            <person name="Nolan M."/>
            <person name="Ohm R."/>
            <person name="Pangilinan J."/>
            <person name="Park H.-J."/>
            <person name="Ramirez L."/>
            <person name="Alfaro M."/>
            <person name="Sun H."/>
            <person name="Tritt A."/>
            <person name="Yoshinaga Y."/>
            <person name="Zwiers L.-H."/>
            <person name="Turgeon B."/>
            <person name="Goodwin S."/>
            <person name="Spatafora J."/>
            <person name="Crous P."/>
            <person name="Grigoriev I."/>
        </authorList>
    </citation>
    <scope>NUCLEOTIDE SEQUENCE</scope>
    <source>
        <strain evidence="5">CBS 122367</strain>
    </source>
</reference>
<feature type="compositionally biased region" description="Polar residues" evidence="2">
    <location>
        <begin position="749"/>
        <end position="762"/>
    </location>
</feature>
<dbReference type="PANTHER" id="PTHR36681:SF3">
    <property type="entry name" value="NUCLEAR GTPASE, GERMINAL CENTER-ASSOCIATED, TANDEM DUPLICATE 3"/>
    <property type="match status" value="1"/>
</dbReference>
<dbReference type="PANTHER" id="PTHR36681">
    <property type="entry name" value="NUCLEAR GTPASE, GERMINAL CENTER-ASSOCIATED, TANDEM DUPLICATE 3"/>
    <property type="match status" value="1"/>
</dbReference>
<dbReference type="InterPro" id="IPR027417">
    <property type="entry name" value="P-loop_NTPase"/>
</dbReference>
<feature type="region of interest" description="Disordered" evidence="2">
    <location>
        <begin position="712"/>
        <end position="779"/>
    </location>
</feature>
<protein>
    <recommendedName>
        <fullName evidence="7">Nuclear GTPase SLIP-GC</fullName>
    </recommendedName>
</protein>
<feature type="compositionally biased region" description="Acidic residues" evidence="2">
    <location>
        <begin position="1321"/>
        <end position="1333"/>
    </location>
</feature>
<dbReference type="InterPro" id="IPR045063">
    <property type="entry name" value="Dynamin_N"/>
</dbReference>
<dbReference type="Gene3D" id="3.40.50.300">
    <property type="entry name" value="P-loop containing nucleotide triphosphate hydrolases"/>
    <property type="match status" value="1"/>
</dbReference>
<feature type="compositionally biased region" description="Acidic residues" evidence="2">
    <location>
        <begin position="1281"/>
        <end position="1298"/>
    </location>
</feature>
<accession>A0A6G1JE14</accession>
<dbReference type="OrthoDB" id="3598281at2759"/>
<evidence type="ECO:0000259" key="4">
    <source>
        <dbReference type="Pfam" id="PF24564"/>
    </source>
</evidence>
<evidence type="ECO:0000313" key="6">
    <source>
        <dbReference type="Proteomes" id="UP000799291"/>
    </source>
</evidence>
<feature type="compositionally biased region" description="Low complexity" evidence="2">
    <location>
        <begin position="196"/>
        <end position="211"/>
    </location>
</feature>
<feature type="compositionally biased region" description="Basic residues" evidence="2">
    <location>
        <begin position="720"/>
        <end position="740"/>
    </location>
</feature>
<feature type="region of interest" description="Disordered" evidence="2">
    <location>
        <begin position="1281"/>
        <end position="1367"/>
    </location>
</feature>
<dbReference type="Pfam" id="PF24564">
    <property type="entry name" value="DUF7605"/>
    <property type="match status" value="1"/>
</dbReference>
<gene>
    <name evidence="5" type="ORF">K458DRAFT_414486</name>
</gene>
<dbReference type="InterPro" id="IPR056024">
    <property type="entry name" value="DUF7605"/>
</dbReference>
<feature type="region of interest" description="Disordered" evidence="2">
    <location>
        <begin position="110"/>
        <end position="173"/>
    </location>
</feature>
<dbReference type="Proteomes" id="UP000799291">
    <property type="component" value="Unassembled WGS sequence"/>
</dbReference>
<evidence type="ECO:0000256" key="1">
    <source>
        <dbReference type="SAM" id="Coils"/>
    </source>
</evidence>
<keyword evidence="1" id="KW-0175">Coiled coil</keyword>
<evidence type="ECO:0000259" key="3">
    <source>
        <dbReference type="Pfam" id="PF00350"/>
    </source>
</evidence>
<proteinExistence type="predicted"/>
<feature type="compositionally biased region" description="Basic and acidic residues" evidence="2">
    <location>
        <begin position="124"/>
        <end position="143"/>
    </location>
</feature>
<feature type="coiled-coil region" evidence="1">
    <location>
        <begin position="650"/>
        <end position="698"/>
    </location>
</feature>
<feature type="domain" description="Dynamin N-terminal" evidence="3">
    <location>
        <begin position="370"/>
        <end position="613"/>
    </location>
</feature>
<keyword evidence="6" id="KW-1185">Reference proteome</keyword>
<name>A0A6G1JE14_9PLEO</name>
<feature type="region of interest" description="Disordered" evidence="2">
    <location>
        <begin position="195"/>
        <end position="298"/>
    </location>
</feature>
<sequence>MDWDTLHAKASAAMPPGGIPPKRYMVGVLLSDKSVQRTLTEFDFIWMKAHAKIPVSTIKAQYMKRFPDSEIILQFRGEEPASDATLKLLNHHGDNLVVFQAMSNVSQGPLPPTSVDTVLQPVSGKEKAPARLPIKTESHRDAESAGATGPPLTPLSASNETKSPPSWDLLRDRERPSIEPAVRRLSHIAAGLEVGESASPQSEPPQSSQAPGIAASSADTLRSLPYHSPNPAQTLPIPAIPPRGVHTPTAFVEPEHRSPPPIVAKRYSASPSRSPEPYAPTFDPEDVFNREPSPEADDEVAMKPLDRAIKEIIAQQSPEILEAGVAKSMNVLEALKSTFARYKTTSVDANSWIQAINKLMTQAERTRTVVGVVGNTGAGKSSVINAMLDEERLVPTNCMRACTAVVTELSWNDSNEPNHKYRAEIEFIGRADWEKELKILLKEFLTENGTLSRESSDQNSDAGIAWAKFHAVYPKIHKDNLNQWTVEKLMAEKAVLNVLDTTKRINKPRPDGFYTELQKYVDSKEKVTGKKDKKDKEQKKPPASMEYWPLIKVVKIYTKSPALSTGAVIVDLPGVHDSNVARAAVADGYMKKCTGLWIVAPITRAVDDKAAKTLLGDSFKRQLKYDGGYSSVTFICSKTDDISITEATESLELNDEISDLEDQQRSYEKEIDGIKDKIAELKESIQVYRDVMDSADQDLDIWEDLKDRAEDGKRVFAPMQKKKSKRKRGRTSTKSRKRRQGRDDDSDIEYTSSRSETSGNSENDPDSEGIQPPRPPLTLNGIKRKLEELRSSKKSARQEKAAASSKISELKPRIQELSQRIADVQAKMSASCIAGRNEYSKGAIQNDFAAGIKELDQENLAEEDEESFNPDVEIRDYDEVARSLPVFCVSSRAYQKMCGRLKKDENVPGFKTLEETEMPQLQAHCRKLTEAGRIQTCRSFLLSLCAQLTTFQLWASYDGTGIKMTDEDKQKQFKYLQTRLRQLEEGLEKAVAACLNIMKKELRDQVFDRFPNLINEAVEAAPDTAQKWGAHRDAGGLYYSTYKAICRRSGAYQSSTAGHRDFNAELMDPILKRGATAWERTFQKRLPKALEVYTKDAGTVLKSFHEKIEERARQNGVGLANLSMLKGSIHNYEQMFQALSVELLAAMQEAQKDANRDFVPTIANIMYTAYELCTEERGPGSYMRMKAHMVGHVDRQRHTMFTFAAKTVEHQLTNMCKGLEEKMANKSDEIFAVMHADYMRVLGGVNVSQNVMSREEKGMRTEIKVILDEVDSQFQRISDGELDGEERVDDDVAAEEPEADKPLRFDNDDADSIVKSSCGSDNDETMQEVDDTMITEPSPTKGSDFDADASGAGDFQPTVSDDSDEEL</sequence>
<organism evidence="5 6">
    <name type="scientific">Lentithecium fluviatile CBS 122367</name>
    <dbReference type="NCBI Taxonomy" id="1168545"/>
    <lineage>
        <taxon>Eukaryota</taxon>
        <taxon>Fungi</taxon>
        <taxon>Dikarya</taxon>
        <taxon>Ascomycota</taxon>
        <taxon>Pezizomycotina</taxon>
        <taxon>Dothideomycetes</taxon>
        <taxon>Pleosporomycetidae</taxon>
        <taxon>Pleosporales</taxon>
        <taxon>Massarineae</taxon>
        <taxon>Lentitheciaceae</taxon>
        <taxon>Lentithecium</taxon>
    </lineage>
</organism>
<feature type="domain" description="DUF7605" evidence="4">
    <location>
        <begin position="1030"/>
        <end position="1197"/>
    </location>
</feature>
<evidence type="ECO:0000256" key="2">
    <source>
        <dbReference type="SAM" id="MobiDB-lite"/>
    </source>
</evidence>
<feature type="compositionally biased region" description="Polar residues" evidence="2">
    <location>
        <begin position="155"/>
        <end position="164"/>
    </location>
</feature>
<dbReference type="Pfam" id="PF00350">
    <property type="entry name" value="Dynamin_N"/>
    <property type="match status" value="1"/>
</dbReference>
<dbReference type="EMBL" id="MU005573">
    <property type="protein sequence ID" value="KAF2688782.1"/>
    <property type="molecule type" value="Genomic_DNA"/>
</dbReference>
<evidence type="ECO:0008006" key="7">
    <source>
        <dbReference type="Google" id="ProtNLM"/>
    </source>
</evidence>
<evidence type="ECO:0000313" key="5">
    <source>
        <dbReference type="EMBL" id="KAF2688782.1"/>
    </source>
</evidence>
<feature type="coiled-coil region" evidence="1">
    <location>
        <begin position="779"/>
        <end position="806"/>
    </location>
</feature>